<proteinExistence type="predicted"/>
<gene>
    <name evidence="2" type="ORF">ASEP1449_LOCUS2865</name>
</gene>
<dbReference type="AlphaFoldDB" id="A0A7S2XJ87"/>
<organism evidence="2">
    <name type="scientific">Attheya septentrionalis</name>
    <dbReference type="NCBI Taxonomy" id="420275"/>
    <lineage>
        <taxon>Eukaryota</taxon>
        <taxon>Sar</taxon>
        <taxon>Stramenopiles</taxon>
        <taxon>Ochrophyta</taxon>
        <taxon>Bacillariophyta</taxon>
        <taxon>Coscinodiscophyceae</taxon>
        <taxon>Chaetocerotophycidae</taxon>
        <taxon>Chaetocerotales</taxon>
        <taxon>Attheyaceae</taxon>
        <taxon>Attheya</taxon>
    </lineage>
</organism>
<protein>
    <submittedName>
        <fullName evidence="2">Uncharacterized protein</fullName>
    </submittedName>
</protein>
<reference evidence="2" key="1">
    <citation type="submission" date="2021-01" db="EMBL/GenBank/DDBJ databases">
        <authorList>
            <person name="Corre E."/>
            <person name="Pelletier E."/>
            <person name="Niang G."/>
            <person name="Scheremetjew M."/>
            <person name="Finn R."/>
            <person name="Kale V."/>
            <person name="Holt S."/>
            <person name="Cochrane G."/>
            <person name="Meng A."/>
            <person name="Brown T."/>
            <person name="Cohen L."/>
        </authorList>
    </citation>
    <scope>NUCLEOTIDE SEQUENCE</scope>
    <source>
        <strain evidence="2">CCMP2084</strain>
    </source>
</reference>
<accession>A0A7S2XJ87</accession>
<evidence type="ECO:0000256" key="1">
    <source>
        <dbReference type="SAM" id="MobiDB-lite"/>
    </source>
</evidence>
<feature type="region of interest" description="Disordered" evidence="1">
    <location>
        <begin position="29"/>
        <end position="86"/>
    </location>
</feature>
<evidence type="ECO:0000313" key="2">
    <source>
        <dbReference type="EMBL" id="CAD9811041.1"/>
    </source>
</evidence>
<sequence>MSHNVVPMKLTTPPAAAISHAKESITVPVYNNSDNMSPHHGSTTTSTATGVASPPSASVPRPVKPSLKQNPSLIPGGNGVRNASSKDHIQWDEHAIEEHDLLRGTRMKVCFI</sequence>
<name>A0A7S2XJ87_9STRA</name>
<dbReference type="EMBL" id="HBHQ01004314">
    <property type="protein sequence ID" value="CAD9811041.1"/>
    <property type="molecule type" value="Transcribed_RNA"/>
</dbReference>
<feature type="compositionally biased region" description="Low complexity" evidence="1">
    <location>
        <begin position="38"/>
        <end position="60"/>
    </location>
</feature>